<evidence type="ECO:0000256" key="2">
    <source>
        <dbReference type="SAM" id="Coils"/>
    </source>
</evidence>
<dbReference type="PANTHER" id="PTHR33223:SF11">
    <property type="entry name" value="ELEMENT PROTEIN, PUTATIVE-RELATED"/>
    <property type="match status" value="1"/>
</dbReference>
<dbReference type="PANTHER" id="PTHR33223">
    <property type="entry name" value="CCHC-TYPE DOMAIN-CONTAINING PROTEIN"/>
    <property type="match status" value="1"/>
</dbReference>
<evidence type="ECO:0000313" key="5">
    <source>
        <dbReference type="EMBL" id="KAK1617619.1"/>
    </source>
</evidence>
<feature type="coiled-coil region" evidence="2">
    <location>
        <begin position="122"/>
        <end position="149"/>
    </location>
</feature>
<comment type="caution">
    <text evidence="5">The sequence shown here is derived from an EMBL/GenBank/DDBJ whole genome shotgun (WGS) entry which is preliminary data.</text>
</comment>
<dbReference type="Pfam" id="PF03732">
    <property type="entry name" value="Retrotrans_gag"/>
    <property type="match status" value="1"/>
</dbReference>
<sequence length="438" mass="50564">MISHLRMKTRPVYQGYLFTEAGMELWNVEVHVYSTLEDAKPLRVFEAPIPRDNFNAGVEDAAREAVRGLMGLYEPMFEGTRFEYFPTQYSDDTLVYYSPTTTEDNPKLVQQVDLTRAFNDSLEDALYEIRRTRKQLRNVQEELDTLKMVRNNEVSPAMEQLLQGQAQLMQLLTQHLNQNNNNNNNPPPPIDRLTRFLRLKPPTFSSSAEPIDADDWLRTISNKLDTVQCSEPEKVLYATHQLEGPAAAWWDNYKLSIADINIVTWENFKKAFRDYHVPSGLMALKKKEFRALRQGSRTVAEYLDIFNKLARYSPDDVADDEGRQERFLDGLNDDLSFQLTSGDFKTCQALINKAIKLEGKQKEIEGRKRKANTPEFRTRDRSKVAKSSSSHNHKEVVEEHKRPSEEPPFAPGITCYKCKEVGHYAKQCPDKDQVDTEK</sequence>
<proteinExistence type="predicted"/>
<dbReference type="GO" id="GO:0008270">
    <property type="term" value="F:zinc ion binding"/>
    <property type="evidence" value="ECO:0007669"/>
    <property type="project" value="UniProtKB-KW"/>
</dbReference>
<evidence type="ECO:0000259" key="4">
    <source>
        <dbReference type="PROSITE" id="PS50158"/>
    </source>
</evidence>
<reference evidence="5" key="1">
    <citation type="submission" date="2023-07" db="EMBL/GenBank/DDBJ databases">
        <title>A chromosome-level genome assembly of Lolium multiflorum.</title>
        <authorList>
            <person name="Chen Y."/>
            <person name="Copetti D."/>
            <person name="Kolliker R."/>
            <person name="Studer B."/>
        </authorList>
    </citation>
    <scope>NUCLEOTIDE SEQUENCE</scope>
    <source>
        <strain evidence="5">02402/16</strain>
        <tissue evidence="5">Leaf</tissue>
    </source>
</reference>
<dbReference type="InterPro" id="IPR005162">
    <property type="entry name" value="Retrotrans_gag_dom"/>
</dbReference>
<feature type="region of interest" description="Disordered" evidence="3">
    <location>
        <begin position="363"/>
        <end position="410"/>
    </location>
</feature>
<dbReference type="Proteomes" id="UP001231189">
    <property type="component" value="Unassembled WGS sequence"/>
</dbReference>
<name>A0AAD8RCQ8_LOLMU</name>
<dbReference type="GO" id="GO:0003676">
    <property type="term" value="F:nucleic acid binding"/>
    <property type="evidence" value="ECO:0007669"/>
    <property type="project" value="InterPro"/>
</dbReference>
<dbReference type="PROSITE" id="PS50158">
    <property type="entry name" value="ZF_CCHC"/>
    <property type="match status" value="1"/>
</dbReference>
<dbReference type="AlphaFoldDB" id="A0AAD8RCQ8"/>
<feature type="compositionally biased region" description="Basic and acidic residues" evidence="3">
    <location>
        <begin position="392"/>
        <end position="405"/>
    </location>
</feature>
<dbReference type="Gene3D" id="4.10.60.10">
    <property type="entry name" value="Zinc finger, CCHC-type"/>
    <property type="match status" value="1"/>
</dbReference>
<keyword evidence="1" id="KW-0862">Zinc</keyword>
<keyword evidence="6" id="KW-1185">Reference proteome</keyword>
<dbReference type="EMBL" id="JAUUTY010000006">
    <property type="protein sequence ID" value="KAK1617619.1"/>
    <property type="molecule type" value="Genomic_DNA"/>
</dbReference>
<dbReference type="InterPro" id="IPR001878">
    <property type="entry name" value="Znf_CCHC"/>
</dbReference>
<feature type="domain" description="CCHC-type" evidence="4">
    <location>
        <begin position="415"/>
        <end position="430"/>
    </location>
</feature>
<gene>
    <name evidence="5" type="ORF">QYE76_023136</name>
</gene>
<keyword evidence="2" id="KW-0175">Coiled coil</keyword>
<evidence type="ECO:0000256" key="3">
    <source>
        <dbReference type="SAM" id="MobiDB-lite"/>
    </source>
</evidence>
<protein>
    <recommendedName>
        <fullName evidence="4">CCHC-type domain-containing protein</fullName>
    </recommendedName>
</protein>
<dbReference type="Pfam" id="PF00098">
    <property type="entry name" value="zf-CCHC"/>
    <property type="match status" value="1"/>
</dbReference>
<keyword evidence="1" id="KW-0479">Metal-binding</keyword>
<evidence type="ECO:0000256" key="1">
    <source>
        <dbReference type="PROSITE-ProRule" id="PRU00047"/>
    </source>
</evidence>
<dbReference type="SMART" id="SM00343">
    <property type="entry name" value="ZnF_C2HC"/>
    <property type="match status" value="1"/>
</dbReference>
<dbReference type="InterPro" id="IPR036875">
    <property type="entry name" value="Znf_CCHC_sf"/>
</dbReference>
<accession>A0AAD8RCQ8</accession>
<organism evidence="5 6">
    <name type="scientific">Lolium multiflorum</name>
    <name type="common">Italian ryegrass</name>
    <name type="synonym">Lolium perenne subsp. multiflorum</name>
    <dbReference type="NCBI Taxonomy" id="4521"/>
    <lineage>
        <taxon>Eukaryota</taxon>
        <taxon>Viridiplantae</taxon>
        <taxon>Streptophyta</taxon>
        <taxon>Embryophyta</taxon>
        <taxon>Tracheophyta</taxon>
        <taxon>Spermatophyta</taxon>
        <taxon>Magnoliopsida</taxon>
        <taxon>Liliopsida</taxon>
        <taxon>Poales</taxon>
        <taxon>Poaceae</taxon>
        <taxon>BOP clade</taxon>
        <taxon>Pooideae</taxon>
        <taxon>Poodae</taxon>
        <taxon>Poeae</taxon>
        <taxon>Poeae Chloroplast Group 2 (Poeae type)</taxon>
        <taxon>Loliodinae</taxon>
        <taxon>Loliinae</taxon>
        <taxon>Lolium</taxon>
    </lineage>
</organism>
<evidence type="ECO:0000313" key="6">
    <source>
        <dbReference type="Proteomes" id="UP001231189"/>
    </source>
</evidence>
<dbReference type="SUPFAM" id="SSF57756">
    <property type="entry name" value="Retrovirus zinc finger-like domains"/>
    <property type="match status" value="1"/>
</dbReference>
<keyword evidence="1" id="KW-0863">Zinc-finger</keyword>